<dbReference type="EMBL" id="CP018145">
    <property type="protein sequence ID" value="ASJ52634.1"/>
    <property type="molecule type" value="Genomic_DNA"/>
</dbReference>
<dbReference type="InterPro" id="IPR018656">
    <property type="entry name" value="DUF2087"/>
</dbReference>
<feature type="domain" description="DUF2087" evidence="2">
    <location>
        <begin position="179"/>
        <end position="247"/>
    </location>
</feature>
<dbReference type="Gene3D" id="3.40.1440.10">
    <property type="entry name" value="GIY-YIG endonuclease"/>
    <property type="match status" value="1"/>
</dbReference>
<dbReference type="RefSeq" id="WP_088906527.1">
    <property type="nucleotide sequence ID" value="NZ_CP018145.1"/>
</dbReference>
<dbReference type="KEGG" id="bfm:BP422_03160"/>
<organism evidence="3 4">
    <name type="scientific">Brevibacillus formosus</name>
    <dbReference type="NCBI Taxonomy" id="54913"/>
    <lineage>
        <taxon>Bacteria</taxon>
        <taxon>Bacillati</taxon>
        <taxon>Bacillota</taxon>
        <taxon>Bacilli</taxon>
        <taxon>Bacillales</taxon>
        <taxon>Paenibacillaceae</taxon>
        <taxon>Brevibacillus</taxon>
    </lineage>
</organism>
<reference evidence="3 4" key="1">
    <citation type="submission" date="2016-11" db="EMBL/GenBank/DDBJ databases">
        <authorList>
            <person name="Jaros S."/>
            <person name="Januszkiewicz K."/>
            <person name="Wedrychowicz H."/>
        </authorList>
    </citation>
    <scope>NUCLEOTIDE SEQUENCE [LARGE SCALE GENOMIC DNA]</scope>
    <source>
        <strain evidence="3 4">NF2</strain>
    </source>
</reference>
<dbReference type="Pfam" id="PF09860">
    <property type="entry name" value="DUF2087"/>
    <property type="match status" value="1"/>
</dbReference>
<protein>
    <submittedName>
        <fullName evidence="3">Transcriptional regulator</fullName>
    </submittedName>
</protein>
<name>A0A220MCA8_9BACL</name>
<dbReference type="CDD" id="cd10451">
    <property type="entry name" value="GIY-YIG_LuxR_like"/>
    <property type="match status" value="1"/>
</dbReference>
<dbReference type="SUPFAM" id="SSF82771">
    <property type="entry name" value="GIY-YIG endonuclease"/>
    <property type="match status" value="1"/>
</dbReference>
<sequence length="381" mass="44500">MSLHEAFWSASLQEWKQGYIEQDEHFMCLLCGEQVEKGIIYPVEGVLYEASRFMRHHIEAAHGSVFTHLSQLDKRLTGLSDHQVNLLRLFYQGKTDAEVQNEMGIGSASTIRNHRFALKEKERQAKVFLVMMELLHEADKNQSSNDAKSSKQKNTSKDGDAAEYAAIVKKFLPNGLSGRLERFPRKHKHKLILLEEISKKFELDRFYTEREVNEILEGLYDDYVTLRRYLVDVGLMDRQADGSQYWRIAMENEGEERGAAQQMNRKQELKQMYKEVETDAGVYQIKNKQNDKVFIASTNNLKTINGRKFMLQHGSHPNRELQKDWDKYGPDAFEIEVLEKVEKKDHPYFDLKDALEKLEDKWMEKLAPYGDRGYHVQKDPS</sequence>
<evidence type="ECO:0000256" key="1">
    <source>
        <dbReference type="SAM" id="MobiDB-lite"/>
    </source>
</evidence>
<proteinExistence type="predicted"/>
<dbReference type="AlphaFoldDB" id="A0A220MCA8"/>
<evidence type="ECO:0000313" key="4">
    <source>
        <dbReference type="Proteomes" id="UP000197781"/>
    </source>
</evidence>
<dbReference type="InterPro" id="IPR035901">
    <property type="entry name" value="GIY-YIG_endonuc_sf"/>
</dbReference>
<evidence type="ECO:0000313" key="3">
    <source>
        <dbReference type="EMBL" id="ASJ52634.1"/>
    </source>
</evidence>
<evidence type="ECO:0000259" key="2">
    <source>
        <dbReference type="Pfam" id="PF09860"/>
    </source>
</evidence>
<feature type="region of interest" description="Disordered" evidence="1">
    <location>
        <begin position="140"/>
        <end position="159"/>
    </location>
</feature>
<dbReference type="Proteomes" id="UP000197781">
    <property type="component" value="Chromosome"/>
</dbReference>
<accession>A0A220MCA8</accession>
<gene>
    <name evidence="3" type="ORF">BP422_03160</name>
</gene>